<dbReference type="AlphaFoldDB" id="A0A8S1RDU9"/>
<comment type="caution">
    <text evidence="1">The sequence shown here is derived from an EMBL/GenBank/DDBJ whole genome shotgun (WGS) entry which is preliminary data.</text>
</comment>
<keyword evidence="3" id="KW-1185">Reference proteome</keyword>
<organism evidence="1 3">
    <name type="scientific">Paramecium sonneborni</name>
    <dbReference type="NCBI Taxonomy" id="65129"/>
    <lineage>
        <taxon>Eukaryota</taxon>
        <taxon>Sar</taxon>
        <taxon>Alveolata</taxon>
        <taxon>Ciliophora</taxon>
        <taxon>Intramacronucleata</taxon>
        <taxon>Oligohymenophorea</taxon>
        <taxon>Peniculida</taxon>
        <taxon>Parameciidae</taxon>
        <taxon>Paramecium</taxon>
    </lineage>
</organism>
<accession>A0A8S1RDU9</accession>
<name>A0A8S1RDU9_9CILI</name>
<dbReference type="Proteomes" id="UP000692954">
    <property type="component" value="Unassembled WGS sequence"/>
</dbReference>
<proteinExistence type="predicted"/>
<sequence length="44" mass="5214">MEIKKIYKKEKNFYGLPCLLLQILAKKESVKLKTQFIIESNDIN</sequence>
<reference evidence="1" key="1">
    <citation type="submission" date="2021-01" db="EMBL/GenBank/DDBJ databases">
        <authorList>
            <consortium name="Genoscope - CEA"/>
            <person name="William W."/>
        </authorList>
    </citation>
    <scope>NUCLEOTIDE SEQUENCE</scope>
</reference>
<dbReference type="EMBL" id="CAJJDN010000167">
    <property type="protein sequence ID" value="CAD8126427.1"/>
    <property type="molecule type" value="Genomic_DNA"/>
</dbReference>
<evidence type="ECO:0000313" key="1">
    <source>
        <dbReference type="EMBL" id="CAD8126426.1"/>
    </source>
</evidence>
<protein>
    <submittedName>
        <fullName evidence="1">Uncharacterized protein</fullName>
    </submittedName>
</protein>
<evidence type="ECO:0000313" key="2">
    <source>
        <dbReference type="EMBL" id="CAD8126427.1"/>
    </source>
</evidence>
<evidence type="ECO:0000313" key="3">
    <source>
        <dbReference type="Proteomes" id="UP000692954"/>
    </source>
</evidence>
<dbReference type="EMBL" id="CAJJDN010000167">
    <property type="protein sequence ID" value="CAD8126426.1"/>
    <property type="molecule type" value="Genomic_DNA"/>
</dbReference>
<gene>
    <name evidence="1" type="ORF">PSON_ATCC_30995.1.T1670062</name>
    <name evidence="2" type="ORF">PSON_ATCC_30995.1.T1670063</name>
</gene>